<organism evidence="7">
    <name type="scientific">Moorella thermoacetica Y72</name>
    <dbReference type="NCBI Taxonomy" id="1325331"/>
    <lineage>
        <taxon>Bacteria</taxon>
        <taxon>Bacillati</taxon>
        <taxon>Bacillota</taxon>
        <taxon>Clostridia</taxon>
        <taxon>Neomoorellales</taxon>
        <taxon>Neomoorellaceae</taxon>
        <taxon>Neomoorella</taxon>
    </lineage>
</organism>
<dbReference type="InterPro" id="IPR017896">
    <property type="entry name" value="4Fe4S_Fe-S-bd"/>
</dbReference>
<dbReference type="GO" id="GO:0051539">
    <property type="term" value="F:4 iron, 4 sulfur cluster binding"/>
    <property type="evidence" value="ECO:0007669"/>
    <property type="project" value="UniProtKB-KW"/>
</dbReference>
<dbReference type="PANTHER" id="PTHR43255">
    <property type="entry name" value="IRON-SULFUR-BINDING OXIDOREDUCTASE FADF-RELATED-RELATED"/>
    <property type="match status" value="1"/>
</dbReference>
<name>A0A0S6UCX0_NEOTH</name>
<dbReference type="PROSITE" id="PS51379">
    <property type="entry name" value="4FE4S_FER_2"/>
    <property type="match status" value="1"/>
</dbReference>
<evidence type="ECO:0000313" key="7">
    <source>
        <dbReference type="EMBL" id="GAF26967.1"/>
    </source>
</evidence>
<evidence type="ECO:0000256" key="5">
    <source>
        <dbReference type="ARBA" id="ARBA00023014"/>
    </source>
</evidence>
<dbReference type="Pfam" id="PF13183">
    <property type="entry name" value="Fer4_8"/>
    <property type="match status" value="1"/>
</dbReference>
<gene>
    <name evidence="7" type="ORF">MTY_2307</name>
</gene>
<dbReference type="InterPro" id="IPR051460">
    <property type="entry name" value="HdrC_iron-sulfur_subunit"/>
</dbReference>
<dbReference type="EMBL" id="DF238840">
    <property type="protein sequence ID" value="GAF26967.1"/>
    <property type="molecule type" value="Genomic_DNA"/>
</dbReference>
<sequence length="204" mass="22603">MPADCCTLVPAFLAPKGGRGLAEQQVVPSQQLVAPVARLSGQPVNRCYQCHKCTGGCPVTAVMDLMPHQVVRYVQLGLEEELLKSKTIWQCAACRTCISRCPNGIDIAAINDALKQRALARGIQPALPEVAAFHQAFLASLKSRGRVHELGMMIAFKLKTGTYFQDVPLGLKMFQHRKLRLLPEGIKNRQRFRALLQGEKGWRE</sequence>
<dbReference type="GO" id="GO:0046872">
    <property type="term" value="F:metal ion binding"/>
    <property type="evidence" value="ECO:0007669"/>
    <property type="project" value="UniProtKB-KW"/>
</dbReference>
<accession>A0A0S6UCX0</accession>
<dbReference type="GO" id="GO:0005886">
    <property type="term" value="C:plasma membrane"/>
    <property type="evidence" value="ECO:0007669"/>
    <property type="project" value="TreeGrafter"/>
</dbReference>
<proteinExistence type="predicted"/>
<keyword evidence="3" id="KW-0560">Oxidoreductase</keyword>
<dbReference type="SUPFAM" id="SSF46548">
    <property type="entry name" value="alpha-helical ferredoxin"/>
    <property type="match status" value="1"/>
</dbReference>
<protein>
    <submittedName>
        <fullName evidence="7">Heterodisulfide reductase, subunit C</fullName>
    </submittedName>
</protein>
<evidence type="ECO:0000256" key="1">
    <source>
        <dbReference type="ARBA" id="ARBA00022485"/>
    </source>
</evidence>
<keyword evidence="2" id="KW-0479">Metal-binding</keyword>
<evidence type="ECO:0000256" key="2">
    <source>
        <dbReference type="ARBA" id="ARBA00022723"/>
    </source>
</evidence>
<dbReference type="AlphaFoldDB" id="A0A0S6UCX0"/>
<feature type="domain" description="4Fe-4S ferredoxin-type" evidence="6">
    <location>
        <begin position="37"/>
        <end position="68"/>
    </location>
</feature>
<dbReference type="GO" id="GO:0016491">
    <property type="term" value="F:oxidoreductase activity"/>
    <property type="evidence" value="ECO:0007669"/>
    <property type="project" value="UniProtKB-KW"/>
</dbReference>
<evidence type="ECO:0000259" key="6">
    <source>
        <dbReference type="PROSITE" id="PS51379"/>
    </source>
</evidence>
<evidence type="ECO:0000256" key="3">
    <source>
        <dbReference type="ARBA" id="ARBA00023002"/>
    </source>
</evidence>
<dbReference type="InterPro" id="IPR017900">
    <property type="entry name" value="4Fe4S_Fe_S_CS"/>
</dbReference>
<keyword evidence="1" id="KW-0004">4Fe-4S</keyword>
<dbReference type="PANTHER" id="PTHR43255:SF1">
    <property type="entry name" value="IRON-SULFUR-BINDING OXIDOREDUCTASE FADF-RELATED"/>
    <property type="match status" value="1"/>
</dbReference>
<dbReference type="Proteomes" id="UP000063718">
    <property type="component" value="Unassembled WGS sequence"/>
</dbReference>
<dbReference type="Gene3D" id="1.10.1060.10">
    <property type="entry name" value="Alpha-helical ferredoxin"/>
    <property type="match status" value="1"/>
</dbReference>
<keyword evidence="5" id="KW-0411">Iron-sulfur</keyword>
<dbReference type="InterPro" id="IPR009051">
    <property type="entry name" value="Helical_ferredxn"/>
</dbReference>
<keyword evidence="4" id="KW-0408">Iron</keyword>
<evidence type="ECO:0000256" key="4">
    <source>
        <dbReference type="ARBA" id="ARBA00023004"/>
    </source>
</evidence>
<reference evidence="7" key="1">
    <citation type="journal article" date="2014" name="Gene">
        <title>Genome-guided analysis of transformation efficiency and carbon dioxide assimilation by Moorella thermoacetica Y72.</title>
        <authorList>
            <person name="Tsukahara K."/>
            <person name="Kita A."/>
            <person name="Nakashimada Y."/>
            <person name="Hoshino T."/>
            <person name="Murakami K."/>
        </authorList>
    </citation>
    <scope>NUCLEOTIDE SEQUENCE [LARGE SCALE GENOMIC DNA]</scope>
    <source>
        <strain evidence="7">Y72</strain>
    </source>
</reference>
<dbReference type="PROSITE" id="PS00198">
    <property type="entry name" value="4FE4S_FER_1"/>
    <property type="match status" value="1"/>
</dbReference>